<dbReference type="GO" id="GO:0016832">
    <property type="term" value="F:aldehyde-lyase activity"/>
    <property type="evidence" value="ECO:0007669"/>
    <property type="project" value="TreeGrafter"/>
</dbReference>
<accession>A0A3S8U661</accession>
<evidence type="ECO:0000256" key="3">
    <source>
        <dbReference type="ARBA" id="ARBA00023239"/>
    </source>
</evidence>
<reference evidence="5 6" key="1">
    <citation type="submission" date="2018-12" db="EMBL/GenBank/DDBJ databases">
        <title>Complete genome sequencing of Tabrizicola sp. K13M18.</title>
        <authorList>
            <person name="Bae J.-W."/>
        </authorList>
    </citation>
    <scope>NUCLEOTIDE SEQUENCE [LARGE SCALE GENOMIC DNA]</scope>
    <source>
        <strain evidence="5 6">K13M18</strain>
    </source>
</reference>
<dbReference type="InterPro" id="IPR040442">
    <property type="entry name" value="Pyrv_kinase-like_dom_sf"/>
</dbReference>
<dbReference type="AlphaFoldDB" id="A0A3S8U661"/>
<sequence length="267" mass="27868">MTKLRKIWDAGKPSLNAWCSIGNAFTAEIMAAQGFDSVTVDMQHGALDYSDLLPMLQAMRGSGATLLARVPWLDPAHVMKALDAGAEGIICPMVNTGDEAAALVSYMRYPPHGTRSFGPTRAAFAHGAGYAETANARLLAFAMVETAEGFANLDAIAATPGLDGIYVGPTDLTLSLSAGRLAPKLDRDEPEMVAALQRIAAACQAHGIIAALHCGTADYANRAIGWGYRMVTVGGDTRFLSAAAAAAVAEFRSLSGTTATEATRAAY</sequence>
<dbReference type="GO" id="GO:0046872">
    <property type="term" value="F:metal ion binding"/>
    <property type="evidence" value="ECO:0007669"/>
    <property type="project" value="UniProtKB-KW"/>
</dbReference>
<name>A0A3S8U661_9RHOB</name>
<dbReference type="OrthoDB" id="9802624at2"/>
<dbReference type="PANTHER" id="PTHR30502">
    <property type="entry name" value="2-KETO-3-DEOXY-L-RHAMNONATE ALDOLASE"/>
    <property type="match status" value="1"/>
</dbReference>
<keyword evidence="2" id="KW-0479">Metal-binding</keyword>
<dbReference type="InterPro" id="IPR015813">
    <property type="entry name" value="Pyrv/PenolPyrv_kinase-like_dom"/>
</dbReference>
<proteinExistence type="inferred from homology"/>
<feature type="domain" description="HpcH/HpaI aldolase/citrate lyase" evidence="4">
    <location>
        <begin position="18"/>
        <end position="240"/>
    </location>
</feature>
<dbReference type="Pfam" id="PF03328">
    <property type="entry name" value="HpcH_HpaI"/>
    <property type="match status" value="1"/>
</dbReference>
<dbReference type="InterPro" id="IPR005000">
    <property type="entry name" value="Aldolase/citrate-lyase_domain"/>
</dbReference>
<evidence type="ECO:0000256" key="2">
    <source>
        <dbReference type="ARBA" id="ARBA00022723"/>
    </source>
</evidence>
<evidence type="ECO:0000256" key="1">
    <source>
        <dbReference type="ARBA" id="ARBA00005568"/>
    </source>
</evidence>
<keyword evidence="6" id="KW-1185">Reference proteome</keyword>
<keyword evidence="3" id="KW-0456">Lyase</keyword>
<evidence type="ECO:0000313" key="6">
    <source>
        <dbReference type="Proteomes" id="UP000282002"/>
    </source>
</evidence>
<evidence type="ECO:0000313" key="5">
    <source>
        <dbReference type="EMBL" id="AZL59152.1"/>
    </source>
</evidence>
<organism evidence="5 6">
    <name type="scientific">Tabrizicola piscis</name>
    <dbReference type="NCBI Taxonomy" id="2494374"/>
    <lineage>
        <taxon>Bacteria</taxon>
        <taxon>Pseudomonadati</taxon>
        <taxon>Pseudomonadota</taxon>
        <taxon>Alphaproteobacteria</taxon>
        <taxon>Rhodobacterales</taxon>
        <taxon>Paracoccaceae</taxon>
        <taxon>Tabrizicola</taxon>
    </lineage>
</organism>
<dbReference type="EMBL" id="CP034328">
    <property type="protein sequence ID" value="AZL59152.1"/>
    <property type="molecule type" value="Genomic_DNA"/>
</dbReference>
<dbReference type="GO" id="GO:0005737">
    <property type="term" value="C:cytoplasm"/>
    <property type="evidence" value="ECO:0007669"/>
    <property type="project" value="TreeGrafter"/>
</dbReference>
<dbReference type="PANTHER" id="PTHR30502:SF0">
    <property type="entry name" value="PHOSPHOENOLPYRUVATE CARBOXYLASE FAMILY PROTEIN"/>
    <property type="match status" value="1"/>
</dbReference>
<dbReference type="Proteomes" id="UP000282002">
    <property type="component" value="Chromosome"/>
</dbReference>
<dbReference type="InterPro" id="IPR050251">
    <property type="entry name" value="HpcH-HpaI_aldolase"/>
</dbReference>
<gene>
    <name evidence="5" type="ORF">EI545_10045</name>
</gene>
<dbReference type="SUPFAM" id="SSF51621">
    <property type="entry name" value="Phosphoenolpyruvate/pyruvate domain"/>
    <property type="match status" value="1"/>
</dbReference>
<dbReference type="Gene3D" id="3.20.20.60">
    <property type="entry name" value="Phosphoenolpyruvate-binding domains"/>
    <property type="match status" value="1"/>
</dbReference>
<evidence type="ECO:0000259" key="4">
    <source>
        <dbReference type="Pfam" id="PF03328"/>
    </source>
</evidence>
<protein>
    <submittedName>
        <fullName evidence="5">2,4-dihydroxyhept-2-ene-1,7-dioic acid aldolase</fullName>
    </submittedName>
</protein>
<dbReference type="KEGG" id="taw:EI545_10045"/>
<comment type="similarity">
    <text evidence="1">Belongs to the HpcH/HpaI aldolase family.</text>
</comment>
<dbReference type="RefSeq" id="WP_125325348.1">
    <property type="nucleotide sequence ID" value="NZ_CP034328.1"/>
</dbReference>